<dbReference type="OrthoDB" id="3364892at2759"/>
<gene>
    <name evidence="2" type="ORF">RHTO0S_11e05776g</name>
</gene>
<feature type="region of interest" description="Disordered" evidence="1">
    <location>
        <begin position="282"/>
        <end position="316"/>
    </location>
</feature>
<dbReference type="AlphaFoldDB" id="A0A061B7I4"/>
<evidence type="ECO:0000256" key="1">
    <source>
        <dbReference type="SAM" id="MobiDB-lite"/>
    </source>
</evidence>
<evidence type="ECO:0000313" key="2">
    <source>
        <dbReference type="EMBL" id="CDR45865.1"/>
    </source>
</evidence>
<feature type="compositionally biased region" description="Basic residues" evidence="1">
    <location>
        <begin position="221"/>
        <end position="235"/>
    </location>
</feature>
<feature type="region of interest" description="Disordered" evidence="1">
    <location>
        <begin position="217"/>
        <end position="251"/>
    </location>
</feature>
<protein>
    <submittedName>
        <fullName evidence="2">RHTO0S11e05776g1_1</fullName>
    </submittedName>
</protein>
<name>A0A061B7I4_RHOTO</name>
<reference evidence="2" key="1">
    <citation type="journal article" date="2014" name="Genome Announc.">
        <title>Draft genome sequence of Rhodosporidium toruloides CECT1137, an oleaginous yeast of biotechnological interest.</title>
        <authorList>
            <person name="Morin N."/>
            <person name="Calcas X."/>
            <person name="Devillers H."/>
            <person name="Durrens P."/>
            <person name="Sherman D.J."/>
            <person name="Nicaud J.-M."/>
            <person name="Neuveglise C."/>
        </authorList>
    </citation>
    <scope>NUCLEOTIDE SEQUENCE</scope>
    <source>
        <strain evidence="2">CECT1137</strain>
    </source>
</reference>
<sequence length="455" mass="49652">MSSATLHIAVPKHGATDREHPLVYPGNDIDSSSSDASSRPSNAPSAYAAVSRALAGALAFMFKRPVRLFRPVKISTWAGIQAIAEEQGRSVTPGFVRGLLRKEGWRFFPKHVLPPLAINATIGLTLFTAYTTSGVAPHSPLRLSRRQLPPHPLHLRLARRCRAIPHLCATRQCPPPPLTATALSPPCESRLSQSSPSPPARFTTRYIGSGHAVRLLVGSPTRRRLPVSSNRRSRRSSRDDRSRAPRAGATMGATRMVAFRTESCEGQRRLWHLLRHLRSWSRGESDCGPELGRDRPAQGGRRGREAEADADWTRPAEPRHPHFGRYRWMGLLDHCAAVRADEGRDLGRPLEVGREGWTAQGHRGARFGRHGRFDTLGAARGGDAAETTTNFGWRSERTQGERPAGTDRPKGVQGSNRPHSNRVAKCCHREAAEGEGGRAGTAAQAVRAAASAARA</sequence>
<proteinExistence type="predicted"/>
<feature type="region of interest" description="Disordered" evidence="1">
    <location>
        <begin position="17"/>
        <end position="42"/>
    </location>
</feature>
<feature type="compositionally biased region" description="Basic and acidic residues" evidence="1">
    <location>
        <begin position="394"/>
        <end position="410"/>
    </location>
</feature>
<feature type="region of interest" description="Disordered" evidence="1">
    <location>
        <begin position="394"/>
        <end position="423"/>
    </location>
</feature>
<accession>A0A061B7I4</accession>
<dbReference type="EMBL" id="LK052946">
    <property type="protein sequence ID" value="CDR45865.1"/>
    <property type="molecule type" value="Genomic_DNA"/>
</dbReference>
<organism evidence="2">
    <name type="scientific">Rhodotorula toruloides</name>
    <name type="common">Yeast</name>
    <name type="synonym">Rhodosporidium toruloides</name>
    <dbReference type="NCBI Taxonomy" id="5286"/>
    <lineage>
        <taxon>Eukaryota</taxon>
        <taxon>Fungi</taxon>
        <taxon>Dikarya</taxon>
        <taxon>Basidiomycota</taxon>
        <taxon>Pucciniomycotina</taxon>
        <taxon>Microbotryomycetes</taxon>
        <taxon>Sporidiobolales</taxon>
        <taxon>Sporidiobolaceae</taxon>
        <taxon>Rhodotorula</taxon>
    </lineage>
</organism>
<feature type="compositionally biased region" description="Low complexity" evidence="1">
    <location>
        <begin position="31"/>
        <end position="42"/>
    </location>
</feature>
<feature type="region of interest" description="Disordered" evidence="1">
    <location>
        <begin position="181"/>
        <end position="201"/>
    </location>
</feature>